<gene>
    <name evidence="1" type="ORF">SAMN04488690_1046</name>
</gene>
<organism evidence="1 2">
    <name type="scientific">Stenotrophomonas indicatrix</name>
    <dbReference type="NCBI Taxonomy" id="2045451"/>
    <lineage>
        <taxon>Bacteria</taxon>
        <taxon>Pseudomonadati</taxon>
        <taxon>Pseudomonadota</taxon>
        <taxon>Gammaproteobacteria</taxon>
        <taxon>Lysobacterales</taxon>
        <taxon>Lysobacteraceae</taxon>
        <taxon>Stenotrophomonas</taxon>
    </lineage>
</organism>
<dbReference type="RefSeq" id="WP_258954716.1">
    <property type="nucleotide sequence ID" value="NZ_FWEU01000001.1"/>
</dbReference>
<evidence type="ECO:0000313" key="2">
    <source>
        <dbReference type="Proteomes" id="UP000191133"/>
    </source>
</evidence>
<reference evidence="2" key="1">
    <citation type="submission" date="2016-10" db="EMBL/GenBank/DDBJ databases">
        <authorList>
            <person name="Varghese N."/>
        </authorList>
    </citation>
    <scope>NUCLEOTIDE SEQUENCE [LARGE SCALE GENOMIC DNA]</scope>
    <source>
        <strain evidence="2">92MFCol6.1</strain>
    </source>
</reference>
<dbReference type="Proteomes" id="UP000191133">
    <property type="component" value="Unassembled WGS sequence"/>
</dbReference>
<evidence type="ECO:0000313" key="1">
    <source>
        <dbReference type="EMBL" id="SLM23356.1"/>
    </source>
</evidence>
<accession>A0A1W1GVG3</accession>
<dbReference type="AlphaFoldDB" id="A0A1W1GVG3"/>
<proteinExistence type="predicted"/>
<dbReference type="EMBL" id="FWEU01000001">
    <property type="protein sequence ID" value="SLM23356.1"/>
    <property type="molecule type" value="Genomic_DNA"/>
</dbReference>
<name>A0A1W1GVG3_9GAMM</name>
<protein>
    <submittedName>
        <fullName evidence="1">Uncharacterized protein</fullName>
    </submittedName>
</protein>
<sequence length="158" mass="17754">MKVRHGVMWALFLALVVAVQIHSPEPVEPEVLAYRDVPDETFWMLRRHALRFAEARAREGFAFLEGPPASASFQILCKGVPVLHVQRQPPLLEIRVALGTEQRAPAIYPLQATLQWSLVPLTYLEQVLSGVQEPTLQDRLLLALAGDVPEDERCGVRK</sequence>